<feature type="compositionally biased region" description="Pro residues" evidence="11">
    <location>
        <begin position="505"/>
        <end position="514"/>
    </location>
</feature>
<dbReference type="EC" id="2.3.1.20" evidence="4"/>
<comment type="pathway">
    <text evidence="2">Lipid metabolism.</text>
</comment>
<dbReference type="UniPathway" id="UPA00282"/>
<organism evidence="14 15">
    <name type="scientific">Rugamonas apoptosis</name>
    <dbReference type="NCBI Taxonomy" id="2758570"/>
    <lineage>
        <taxon>Bacteria</taxon>
        <taxon>Pseudomonadati</taxon>
        <taxon>Pseudomonadota</taxon>
        <taxon>Betaproteobacteria</taxon>
        <taxon>Burkholderiales</taxon>
        <taxon>Oxalobacteraceae</taxon>
        <taxon>Telluria group</taxon>
        <taxon>Rugamonas</taxon>
    </lineage>
</organism>
<dbReference type="InterPro" id="IPR004255">
    <property type="entry name" value="O-acyltransferase_WSD1_N"/>
</dbReference>
<dbReference type="NCBIfam" id="TIGR02946">
    <property type="entry name" value="acyl_WS_DGAT"/>
    <property type="match status" value="1"/>
</dbReference>
<gene>
    <name evidence="14" type="ORF">H3H39_11955</name>
</gene>
<keyword evidence="9 14" id="KW-0012">Acyltransferase</keyword>
<dbReference type="Pfam" id="PF03007">
    <property type="entry name" value="WS_DGAT_cat"/>
    <property type="match status" value="1"/>
</dbReference>
<dbReference type="EMBL" id="JACEZU010000005">
    <property type="protein sequence ID" value="MBA5687760.1"/>
    <property type="molecule type" value="Genomic_DNA"/>
</dbReference>
<sequence length="514" mass="55216">MATERETLSVVDHAWLRMDRPTNLMMICGLMTFAGKLDLVRLKAVVRERMLCFHRFRQRVGWEGGEAYWETDPAFDLDWHVRQLALPRGAGQRGLDKLAGDLVSTALDPSKPMWQMHLIDVDASHSALMLRIHHCYGDGFALAHVMGALTDSSANHHALPSPDLDGTPPPRAAWEKMLGQVTELAGDGVRLARTAYALAADWSGHPDHALAAARRGVNLATELAVVAAMEPDCPTRFKGPLGVMKRVASARSLSLDEVKAVASALSCSVNDVLLSCVTAALRRYLLDQDDAVDGVEMRALVPVNLRPPGPVQELGNHFGLVFLGLPLGEADALRRTRAIHERMEALKHSQQATVALGILACMGAAPDGLRETLVQALAANASAVITNVRGAPEARYLGGQRITRQVFWVPQSGGIGLGISILSYAGQINLGVVADVQRVPDPEALANHIGTEFEALLLRCLTMPWPARLAADVGKAAVTTAPKRKRSTNRTTGASRTAGTTGITKPPPAHQGTD</sequence>
<comment type="catalytic activity">
    <reaction evidence="10">
        <text>an acyl-CoA + a 1,2-diacyl-sn-glycerol = a triacyl-sn-glycerol + CoA</text>
        <dbReference type="Rhea" id="RHEA:10868"/>
        <dbReference type="ChEBI" id="CHEBI:17815"/>
        <dbReference type="ChEBI" id="CHEBI:57287"/>
        <dbReference type="ChEBI" id="CHEBI:58342"/>
        <dbReference type="ChEBI" id="CHEBI:64615"/>
        <dbReference type="EC" id="2.3.1.20"/>
    </reaction>
</comment>
<dbReference type="AlphaFoldDB" id="A0A7W2F9S3"/>
<dbReference type="GO" id="GO:0019432">
    <property type="term" value="P:triglyceride biosynthetic process"/>
    <property type="evidence" value="ECO:0007669"/>
    <property type="project" value="UniProtKB-UniPathway"/>
</dbReference>
<dbReference type="InterPro" id="IPR045034">
    <property type="entry name" value="O-acyltransferase_WSD1-like"/>
</dbReference>
<evidence type="ECO:0000256" key="9">
    <source>
        <dbReference type="ARBA" id="ARBA00023315"/>
    </source>
</evidence>
<dbReference type="GO" id="GO:0005886">
    <property type="term" value="C:plasma membrane"/>
    <property type="evidence" value="ECO:0007669"/>
    <property type="project" value="TreeGrafter"/>
</dbReference>
<keyword evidence="7" id="KW-0319">Glycerol metabolism</keyword>
<evidence type="ECO:0000313" key="14">
    <source>
        <dbReference type="EMBL" id="MBA5687760.1"/>
    </source>
</evidence>
<comment type="caution">
    <text evidence="14">The sequence shown here is derived from an EMBL/GenBank/DDBJ whole genome shotgun (WGS) entry which is preliminary data.</text>
</comment>
<dbReference type="Proteomes" id="UP000573499">
    <property type="component" value="Unassembled WGS sequence"/>
</dbReference>
<evidence type="ECO:0000256" key="4">
    <source>
        <dbReference type="ARBA" id="ARBA00013244"/>
    </source>
</evidence>
<dbReference type="GO" id="GO:0006071">
    <property type="term" value="P:glycerol metabolic process"/>
    <property type="evidence" value="ECO:0007669"/>
    <property type="project" value="UniProtKB-KW"/>
</dbReference>
<evidence type="ECO:0000256" key="7">
    <source>
        <dbReference type="ARBA" id="ARBA00022798"/>
    </source>
</evidence>
<protein>
    <recommendedName>
        <fullName evidence="4">diacylglycerol O-acyltransferase</fullName>
        <ecNumber evidence="4">2.3.1.20</ecNumber>
    </recommendedName>
</protein>
<dbReference type="InterPro" id="IPR009721">
    <property type="entry name" value="O-acyltransferase_WSD1_C"/>
</dbReference>
<dbReference type="RefSeq" id="WP_182153602.1">
    <property type="nucleotide sequence ID" value="NZ_JACEZU010000005.1"/>
</dbReference>
<dbReference type="Pfam" id="PF06974">
    <property type="entry name" value="WS_DGAT_C"/>
    <property type="match status" value="1"/>
</dbReference>
<keyword evidence="6 14" id="KW-0808">Transferase</keyword>
<dbReference type="Gene3D" id="3.30.559.10">
    <property type="entry name" value="Chloramphenicol acetyltransferase-like domain"/>
    <property type="match status" value="1"/>
</dbReference>
<accession>A0A7W2F9S3</accession>
<evidence type="ECO:0000256" key="3">
    <source>
        <dbReference type="ARBA" id="ARBA00009587"/>
    </source>
</evidence>
<comment type="pathway">
    <text evidence="1">Glycerolipid metabolism; triacylglycerol biosynthesis.</text>
</comment>
<evidence type="ECO:0000256" key="10">
    <source>
        <dbReference type="ARBA" id="ARBA00048109"/>
    </source>
</evidence>
<keyword evidence="8" id="KW-0443">Lipid metabolism</keyword>
<feature type="domain" description="O-acyltransferase WSD1-like N-terminal" evidence="12">
    <location>
        <begin position="8"/>
        <end position="272"/>
    </location>
</feature>
<evidence type="ECO:0000256" key="8">
    <source>
        <dbReference type="ARBA" id="ARBA00023098"/>
    </source>
</evidence>
<evidence type="ECO:0000256" key="6">
    <source>
        <dbReference type="ARBA" id="ARBA00022679"/>
    </source>
</evidence>
<dbReference type="PANTHER" id="PTHR31650">
    <property type="entry name" value="O-ACYLTRANSFERASE (WSD1-LIKE) FAMILY PROTEIN"/>
    <property type="match status" value="1"/>
</dbReference>
<feature type="region of interest" description="Disordered" evidence="11">
    <location>
        <begin position="476"/>
        <end position="514"/>
    </location>
</feature>
<evidence type="ECO:0000256" key="5">
    <source>
        <dbReference type="ARBA" id="ARBA00022516"/>
    </source>
</evidence>
<name>A0A7W2F9S3_9BURK</name>
<feature type="compositionally biased region" description="Low complexity" evidence="11">
    <location>
        <begin position="489"/>
        <end position="504"/>
    </location>
</feature>
<evidence type="ECO:0000259" key="12">
    <source>
        <dbReference type="Pfam" id="PF03007"/>
    </source>
</evidence>
<proteinExistence type="inferred from homology"/>
<dbReference type="PANTHER" id="PTHR31650:SF1">
    <property type="entry name" value="WAX ESTER SYNTHASE_DIACYLGLYCEROL ACYLTRANSFERASE 4-RELATED"/>
    <property type="match status" value="1"/>
</dbReference>
<dbReference type="SUPFAM" id="SSF52777">
    <property type="entry name" value="CoA-dependent acyltransferases"/>
    <property type="match status" value="2"/>
</dbReference>
<evidence type="ECO:0000256" key="2">
    <source>
        <dbReference type="ARBA" id="ARBA00005189"/>
    </source>
</evidence>
<dbReference type="InterPro" id="IPR014292">
    <property type="entry name" value="Acyl_transf_WS/DGAT"/>
</dbReference>
<evidence type="ECO:0000256" key="11">
    <source>
        <dbReference type="SAM" id="MobiDB-lite"/>
    </source>
</evidence>
<dbReference type="GO" id="GO:0004144">
    <property type="term" value="F:diacylglycerol O-acyltransferase activity"/>
    <property type="evidence" value="ECO:0007669"/>
    <property type="project" value="UniProtKB-EC"/>
</dbReference>
<evidence type="ECO:0000259" key="13">
    <source>
        <dbReference type="Pfam" id="PF06974"/>
    </source>
</evidence>
<keyword evidence="15" id="KW-1185">Reference proteome</keyword>
<evidence type="ECO:0000256" key="1">
    <source>
        <dbReference type="ARBA" id="ARBA00004771"/>
    </source>
</evidence>
<dbReference type="InterPro" id="IPR023213">
    <property type="entry name" value="CAT-like_dom_sf"/>
</dbReference>
<feature type="domain" description="O-acyltransferase WSD1 C-terminal" evidence="13">
    <location>
        <begin position="315"/>
        <end position="456"/>
    </location>
</feature>
<reference evidence="14 15" key="1">
    <citation type="submission" date="2020-07" db="EMBL/GenBank/DDBJ databases">
        <title>Novel species isolated from subtropical streams in China.</title>
        <authorList>
            <person name="Lu H."/>
        </authorList>
    </citation>
    <scope>NUCLEOTIDE SEQUENCE [LARGE SCALE GENOMIC DNA]</scope>
    <source>
        <strain evidence="14 15">LX47W</strain>
    </source>
</reference>
<keyword evidence="5" id="KW-0444">Lipid biosynthesis</keyword>
<comment type="similarity">
    <text evidence="3">Belongs to the long-chain O-acyltransferase family.</text>
</comment>
<evidence type="ECO:0000313" key="15">
    <source>
        <dbReference type="Proteomes" id="UP000573499"/>
    </source>
</evidence>